<sequence>MAALLVERSFIDPRNQVTANGLSNVLNSDVKHLLSDNSTAKVWSAGFLSFALWDARTRELLKMFNIDGQIERLDMLSGQDLVIEDEIKMKIVSGSKKEKMQPSFGFFQRSRNAIMGAADAVRRVASKGGFGDDNRRTEALIITRDGMIWTGCANGSLVQWDGNGNRLQDFHYHSVAVQCLCTFGLRIWVGYASGTVQVLDLEGNLLGGWVAHSSPVIKLAVGAGYVFTLANHGGIRGWNVMSPGPLDNILRSELAGKEFLYTRIENLKILTGTWNVAQGKASQDSLVSWLGSAAGDAGIVVVGLQEVEMGAGVLAMSAAKETVGLEGSSVGQWWLDMVGKTLDEGSTFERVGSRQLAGLLIAMWVRNSLKAHVGDVDAAAVPCGFGRAIGNKGAVGLRIRVYDRVMCFVNCHFAAHLEAVNRRNADFDHVYRTMTFGRPSNFFGAAAAGTSSAAQMLRGANVMGANYSPEGIPELSEADMVIFLGDFNYRLDGISYDEARDFVSQRCFDWLREKDQLRTEMGAGNVFQGMREAVIRFPPTYKFEKHQPGLAGYDSGEKKRVPAWCDRVLYRDSRSAHVSECSLDCPVVSSISQYDACMDVTDSDHKPVRCIFSIDIAKVDESVRRQEFGDIMKSNEEIRYIIDELCKIPETIVSTNNIILQNQDTTILRITNKCGENYALFEIICEGQSIIDEDGQASDHHPRGSYGFPQWLEVTPAAGIIKPDHIAEVSIHLEDFPTVEVFVDGAPQNSWCEDTRDKEAMLVVKVQASYNTNETKNHRIRVRHCCSSQTAQLGTRPNGSGQIQGNLLRRADYQHLSSSYDMVNHLRNLHSP</sequence>
<name>A0ACC0SE41_POPTR</name>
<comment type="caution">
    <text evidence="1">The sequence shown here is derived from an EMBL/GenBank/DDBJ whole genome shotgun (WGS) entry which is preliminary data.</text>
</comment>
<organism evidence="1 2">
    <name type="scientific">Populus trichocarpa</name>
    <name type="common">Western balsam poplar</name>
    <name type="synonym">Populus balsamifera subsp. trichocarpa</name>
    <dbReference type="NCBI Taxonomy" id="3694"/>
    <lineage>
        <taxon>Eukaryota</taxon>
        <taxon>Viridiplantae</taxon>
        <taxon>Streptophyta</taxon>
        <taxon>Embryophyta</taxon>
        <taxon>Tracheophyta</taxon>
        <taxon>Spermatophyta</taxon>
        <taxon>Magnoliopsida</taxon>
        <taxon>eudicotyledons</taxon>
        <taxon>Gunneridae</taxon>
        <taxon>Pentapetalae</taxon>
        <taxon>rosids</taxon>
        <taxon>fabids</taxon>
        <taxon>Malpighiales</taxon>
        <taxon>Salicaceae</taxon>
        <taxon>Saliceae</taxon>
        <taxon>Populus</taxon>
    </lineage>
</organism>
<reference evidence="1 2" key="1">
    <citation type="journal article" date="2006" name="Science">
        <title>The genome of black cottonwood, Populus trichocarpa (Torr. &amp; Gray).</title>
        <authorList>
            <person name="Tuskan G.A."/>
            <person name="Difazio S."/>
            <person name="Jansson S."/>
            <person name="Bohlmann J."/>
            <person name="Grigoriev I."/>
            <person name="Hellsten U."/>
            <person name="Putnam N."/>
            <person name="Ralph S."/>
            <person name="Rombauts S."/>
            <person name="Salamov A."/>
            <person name="Schein J."/>
            <person name="Sterck L."/>
            <person name="Aerts A."/>
            <person name="Bhalerao R.R."/>
            <person name="Bhalerao R.P."/>
            <person name="Blaudez D."/>
            <person name="Boerjan W."/>
            <person name="Brun A."/>
            <person name="Brunner A."/>
            <person name="Busov V."/>
            <person name="Campbell M."/>
            <person name="Carlson J."/>
            <person name="Chalot M."/>
            <person name="Chapman J."/>
            <person name="Chen G.L."/>
            <person name="Cooper D."/>
            <person name="Coutinho P.M."/>
            <person name="Couturier J."/>
            <person name="Covert S."/>
            <person name="Cronk Q."/>
            <person name="Cunningham R."/>
            <person name="Davis J."/>
            <person name="Degroeve S."/>
            <person name="Dejardin A."/>
            <person name="Depamphilis C."/>
            <person name="Detter J."/>
            <person name="Dirks B."/>
            <person name="Dubchak I."/>
            <person name="Duplessis S."/>
            <person name="Ehlting J."/>
            <person name="Ellis B."/>
            <person name="Gendler K."/>
            <person name="Goodstein D."/>
            <person name="Gribskov M."/>
            <person name="Grimwood J."/>
            <person name="Groover A."/>
            <person name="Gunter L."/>
            <person name="Hamberger B."/>
            <person name="Heinze B."/>
            <person name="Helariutta Y."/>
            <person name="Henrissat B."/>
            <person name="Holligan D."/>
            <person name="Holt R."/>
            <person name="Huang W."/>
            <person name="Islam-Faridi N."/>
            <person name="Jones S."/>
            <person name="Jones-Rhoades M."/>
            <person name="Jorgensen R."/>
            <person name="Joshi C."/>
            <person name="Kangasjarvi J."/>
            <person name="Karlsson J."/>
            <person name="Kelleher C."/>
            <person name="Kirkpatrick R."/>
            <person name="Kirst M."/>
            <person name="Kohler A."/>
            <person name="Kalluri U."/>
            <person name="Larimer F."/>
            <person name="Leebens-Mack J."/>
            <person name="Leple J.C."/>
            <person name="Locascio P."/>
            <person name="Lou Y."/>
            <person name="Lucas S."/>
            <person name="Martin F."/>
            <person name="Montanini B."/>
            <person name="Napoli C."/>
            <person name="Nelson D.R."/>
            <person name="Nelson C."/>
            <person name="Nieminen K."/>
            <person name="Nilsson O."/>
            <person name="Pereda V."/>
            <person name="Peter G."/>
            <person name="Philippe R."/>
            <person name="Pilate G."/>
            <person name="Poliakov A."/>
            <person name="Razumovskaya J."/>
            <person name="Richardson P."/>
            <person name="Rinaldi C."/>
            <person name="Ritland K."/>
            <person name="Rouze P."/>
            <person name="Ryaboy D."/>
            <person name="Schmutz J."/>
            <person name="Schrader J."/>
            <person name="Segerman B."/>
            <person name="Shin H."/>
            <person name="Siddiqui A."/>
            <person name="Sterky F."/>
            <person name="Terry A."/>
            <person name="Tsai C.J."/>
            <person name="Uberbacher E."/>
            <person name="Unneberg P."/>
            <person name="Vahala J."/>
            <person name="Wall K."/>
            <person name="Wessler S."/>
            <person name="Yang G."/>
            <person name="Yin T."/>
            <person name="Douglas C."/>
            <person name="Marra M."/>
            <person name="Sandberg G."/>
            <person name="Van de Peer Y."/>
            <person name="Rokhsar D."/>
        </authorList>
    </citation>
    <scope>NUCLEOTIDE SEQUENCE [LARGE SCALE GENOMIC DNA]</scope>
    <source>
        <strain evidence="2">cv. Nisqually</strain>
    </source>
</reference>
<evidence type="ECO:0000313" key="2">
    <source>
        <dbReference type="Proteomes" id="UP000006729"/>
    </source>
</evidence>
<dbReference type="EMBL" id="CM009299">
    <property type="protein sequence ID" value="KAI9387491.1"/>
    <property type="molecule type" value="Genomic_DNA"/>
</dbReference>
<dbReference type="Proteomes" id="UP000006729">
    <property type="component" value="Chromosome 10"/>
</dbReference>
<gene>
    <name evidence="1" type="ORF">POPTR_010G177400v4</name>
</gene>
<protein>
    <submittedName>
        <fullName evidence="1">Uncharacterized protein</fullName>
    </submittedName>
</protein>
<evidence type="ECO:0000313" key="1">
    <source>
        <dbReference type="EMBL" id="KAI9387491.1"/>
    </source>
</evidence>
<keyword evidence="2" id="KW-1185">Reference proteome</keyword>
<accession>A0ACC0SE41</accession>
<proteinExistence type="predicted"/>